<dbReference type="SUPFAM" id="SSF56935">
    <property type="entry name" value="Porins"/>
    <property type="match status" value="1"/>
</dbReference>
<protein>
    <recommendedName>
        <fullName evidence="3">Porin</fullName>
    </recommendedName>
</protein>
<reference evidence="1 2" key="1">
    <citation type="submission" date="2019-05" db="EMBL/GenBank/DDBJ databases">
        <title>Panacibacter sp. strain 17mud1-8 Genome sequencing and assembly.</title>
        <authorList>
            <person name="Chhetri G."/>
        </authorList>
    </citation>
    <scope>NUCLEOTIDE SEQUENCE [LARGE SCALE GENOMIC DNA]</scope>
    <source>
        <strain evidence="1 2">17mud1-8</strain>
    </source>
</reference>
<dbReference type="OrthoDB" id="1523161at2"/>
<organism evidence="1 2">
    <name type="scientific">Ilyomonas limi</name>
    <dbReference type="NCBI Taxonomy" id="2575867"/>
    <lineage>
        <taxon>Bacteria</taxon>
        <taxon>Pseudomonadati</taxon>
        <taxon>Bacteroidota</taxon>
        <taxon>Chitinophagia</taxon>
        <taxon>Chitinophagales</taxon>
        <taxon>Chitinophagaceae</taxon>
        <taxon>Ilyomonas</taxon>
    </lineage>
</organism>
<sequence>MYFQKKWLFLLIVVFLFITQIAAQEKVADTAFKPSGKLWGYTYGDYYYKAHADTLNRGGANQYTGIEKGRNAFQIRRAYLGYNYDIHPKFSAELLLAAEDNVVTANGTTTGDLTIDNKFTFYIKYANLRWKNIWKGTDLVVGQQSTPAFSLVVDPIWSYRSIERTITDIRRTPSFDLGVGLQGKFDPETGNLGYNIFVGNGTAARPENDKYKWFGGDVYAKFFDKKLVFDLYADYQRLNWNPGLHHSMNMIKGFAAYTTPAFTAGVEAFINHGKNDVIGVRDGINDTLSANATGISTFVRGVVVKDKLNFFARFDTYNPDTKYNAVDYQSYKGLSASYEPNNKEHFITAGLDFTPIKNVHVMPNIWYNRYISKRTDVTGPFKQDYDLVYRITFFYVYGR</sequence>
<name>A0A4V5UTR2_9BACT</name>
<dbReference type="EMBL" id="SZQL01000016">
    <property type="protein sequence ID" value="TKK66143.1"/>
    <property type="molecule type" value="Genomic_DNA"/>
</dbReference>
<keyword evidence="2" id="KW-1185">Reference proteome</keyword>
<dbReference type="InterPro" id="IPR023614">
    <property type="entry name" value="Porin_dom_sf"/>
</dbReference>
<dbReference type="Gene3D" id="2.40.160.10">
    <property type="entry name" value="Porin"/>
    <property type="match status" value="1"/>
</dbReference>
<proteinExistence type="predicted"/>
<gene>
    <name evidence="1" type="ORF">FC093_17985</name>
</gene>
<evidence type="ECO:0008006" key="3">
    <source>
        <dbReference type="Google" id="ProtNLM"/>
    </source>
</evidence>
<accession>A0A4V5UTR2</accession>
<evidence type="ECO:0000313" key="2">
    <source>
        <dbReference type="Proteomes" id="UP000305848"/>
    </source>
</evidence>
<evidence type="ECO:0000313" key="1">
    <source>
        <dbReference type="EMBL" id="TKK66143.1"/>
    </source>
</evidence>
<comment type="caution">
    <text evidence="1">The sequence shown here is derived from an EMBL/GenBank/DDBJ whole genome shotgun (WGS) entry which is preliminary data.</text>
</comment>
<dbReference type="AlphaFoldDB" id="A0A4V5UTR2"/>
<dbReference type="Proteomes" id="UP000305848">
    <property type="component" value="Unassembled WGS sequence"/>
</dbReference>